<sequence>MNSLPEIESTYRSQLLETQQRIASAKQQIYRIALLRISVFAGGVVATVYAWPLGAVVVVPVMLLFLVAFLYLVKVHNRCFYKKDYLEKKAEVNAQELQALGYDFSAFNAGEEFIDPAHSYSYDLDLFGNSSLFQSLNRTVIRRGELTLAEWMKHPLLKKEAIINRQEAVQELTANRVFRQKFRVLGLLYKGKLADEDEIRQWAQSPSRYYQKRVPKLLSVLIPVANAITLSLLLLDVIPASLFVLQVVIFALASTIYSRNITKIQSVYGAKMQILNTHSKLIELIENQSFRTANLGQLQLRFKQGNHSACLAVHKLSKLLNGLDQRNNILVAFVLNGLMFWELRQMMRIEAWKEAHASQLPDWLDALGEMDAYCSLATFAYNHPDYVYPRVAVDTFCMKATAMGHPLMRRDKCVRNDVCITAQPAFLVVTGANMAGKSTYLRTVGVNYLMACAGFPVWADEMEVYPAQLATSLRTTDSLNENESYFFAELKRLKSIIDRRLAGDELFIILDEILKGTNSIDKQKGSLALIKQFMTLQVNGIIATHDLQLGTLADVYPGQIKNYCFEADITHNELTFSYRIREGVAQNMNACFLMKKMGIAIA</sequence>
<evidence type="ECO:0000256" key="3">
    <source>
        <dbReference type="ARBA" id="ARBA00023125"/>
    </source>
</evidence>
<dbReference type="Proteomes" id="UP000263098">
    <property type="component" value="Unassembled WGS sequence"/>
</dbReference>
<dbReference type="Gene3D" id="1.10.1420.10">
    <property type="match status" value="1"/>
</dbReference>
<dbReference type="Pfam" id="PF05192">
    <property type="entry name" value="MutS_III"/>
    <property type="match status" value="1"/>
</dbReference>
<dbReference type="GO" id="GO:0140664">
    <property type="term" value="F:ATP-dependent DNA damage sensor activity"/>
    <property type="evidence" value="ECO:0007669"/>
    <property type="project" value="InterPro"/>
</dbReference>
<evidence type="ECO:0000256" key="4">
    <source>
        <dbReference type="SAM" id="Phobius"/>
    </source>
</evidence>
<keyword evidence="4" id="KW-1133">Transmembrane helix</keyword>
<dbReference type="CDD" id="cd03283">
    <property type="entry name" value="ABC_MutS-like"/>
    <property type="match status" value="1"/>
</dbReference>
<keyword evidence="3" id="KW-0238">DNA-binding</keyword>
<dbReference type="PANTHER" id="PTHR11361">
    <property type="entry name" value="DNA MISMATCH REPAIR PROTEIN MUTS FAMILY MEMBER"/>
    <property type="match status" value="1"/>
</dbReference>
<organism evidence="7 8">
    <name type="scientific">Bacteroides graminisolvens</name>
    <dbReference type="NCBI Taxonomy" id="477666"/>
    <lineage>
        <taxon>Bacteria</taxon>
        <taxon>Pseudomonadati</taxon>
        <taxon>Bacteroidota</taxon>
        <taxon>Bacteroidia</taxon>
        <taxon>Bacteroidales</taxon>
        <taxon>Bacteroidaceae</taxon>
        <taxon>Bacteroides</taxon>
    </lineage>
</organism>
<dbReference type="EMBL" id="DPVG01000264">
    <property type="protein sequence ID" value="HCK24568.1"/>
    <property type="molecule type" value="Genomic_DNA"/>
</dbReference>
<evidence type="ECO:0000313" key="7">
    <source>
        <dbReference type="EMBL" id="HCK24568.1"/>
    </source>
</evidence>
<comment type="caution">
    <text evidence="7">The sequence shown here is derived from an EMBL/GenBank/DDBJ whole genome shotgun (WGS) entry which is preliminary data.</text>
</comment>
<dbReference type="InterPro" id="IPR027417">
    <property type="entry name" value="P-loop_NTPase"/>
</dbReference>
<dbReference type="Gene3D" id="3.40.50.300">
    <property type="entry name" value="P-loop containing nucleotide triphosphate hydrolases"/>
    <property type="match status" value="1"/>
</dbReference>
<evidence type="ECO:0008006" key="9">
    <source>
        <dbReference type="Google" id="ProtNLM"/>
    </source>
</evidence>
<dbReference type="FunFam" id="3.40.50.300:FF:001552">
    <property type="entry name" value="Mismatch repair ATPase (MutS family)"/>
    <property type="match status" value="1"/>
</dbReference>
<keyword evidence="2" id="KW-0067">ATP-binding</keyword>
<feature type="domain" description="DNA mismatch repair proteins mutS family" evidence="6">
    <location>
        <begin position="424"/>
        <end position="602"/>
    </location>
</feature>
<dbReference type="Pfam" id="PF00488">
    <property type="entry name" value="MutS_V"/>
    <property type="match status" value="1"/>
</dbReference>
<evidence type="ECO:0000259" key="6">
    <source>
        <dbReference type="SMART" id="SM00534"/>
    </source>
</evidence>
<dbReference type="InterPro" id="IPR007696">
    <property type="entry name" value="DNA_mismatch_repair_MutS_core"/>
</dbReference>
<evidence type="ECO:0000313" key="8">
    <source>
        <dbReference type="Proteomes" id="UP000263098"/>
    </source>
</evidence>
<dbReference type="GO" id="GO:0005524">
    <property type="term" value="F:ATP binding"/>
    <property type="evidence" value="ECO:0007669"/>
    <property type="project" value="UniProtKB-KW"/>
</dbReference>
<dbReference type="SUPFAM" id="SSF48334">
    <property type="entry name" value="DNA repair protein MutS, domain III"/>
    <property type="match status" value="1"/>
</dbReference>
<reference evidence="7 8" key="1">
    <citation type="journal article" date="2018" name="Nat. Biotechnol.">
        <title>A standardized bacterial taxonomy based on genome phylogeny substantially revises the tree of life.</title>
        <authorList>
            <person name="Parks D.H."/>
            <person name="Chuvochina M."/>
            <person name="Waite D.W."/>
            <person name="Rinke C."/>
            <person name="Skarshewski A."/>
            <person name="Chaumeil P.A."/>
            <person name="Hugenholtz P."/>
        </authorList>
    </citation>
    <scope>NUCLEOTIDE SEQUENCE [LARGE SCALE GENOMIC DNA]</scope>
    <source>
        <strain evidence="7">UBA9667</strain>
    </source>
</reference>
<feature type="transmembrane region" description="Helical" evidence="4">
    <location>
        <begin position="29"/>
        <end position="49"/>
    </location>
</feature>
<dbReference type="GO" id="GO:0030983">
    <property type="term" value="F:mismatched DNA binding"/>
    <property type="evidence" value="ECO:0007669"/>
    <property type="project" value="InterPro"/>
</dbReference>
<feature type="transmembrane region" description="Helical" evidence="4">
    <location>
        <begin position="55"/>
        <end position="73"/>
    </location>
</feature>
<evidence type="ECO:0000256" key="1">
    <source>
        <dbReference type="ARBA" id="ARBA00022741"/>
    </source>
</evidence>
<accession>A0A3D2SG48</accession>
<name>A0A3D2SG48_9BACE</name>
<keyword evidence="4" id="KW-0812">Transmembrane</keyword>
<dbReference type="GO" id="GO:0006298">
    <property type="term" value="P:mismatch repair"/>
    <property type="evidence" value="ECO:0007669"/>
    <property type="project" value="InterPro"/>
</dbReference>
<dbReference type="GO" id="GO:0005829">
    <property type="term" value="C:cytosol"/>
    <property type="evidence" value="ECO:0007669"/>
    <property type="project" value="TreeGrafter"/>
</dbReference>
<keyword evidence="4" id="KW-0472">Membrane</keyword>
<evidence type="ECO:0000256" key="2">
    <source>
        <dbReference type="ARBA" id="ARBA00022840"/>
    </source>
</evidence>
<dbReference type="SMART" id="SM00533">
    <property type="entry name" value="MUTSd"/>
    <property type="match status" value="1"/>
</dbReference>
<dbReference type="InterPro" id="IPR000432">
    <property type="entry name" value="DNA_mismatch_repair_MutS_C"/>
</dbReference>
<proteinExistence type="predicted"/>
<keyword evidence="1" id="KW-0547">Nucleotide-binding</keyword>
<dbReference type="InterPro" id="IPR036187">
    <property type="entry name" value="DNA_mismatch_repair_MutS_sf"/>
</dbReference>
<feature type="domain" description="DNA mismatch repair protein MutS core" evidence="5">
    <location>
        <begin position="127"/>
        <end position="411"/>
    </location>
</feature>
<dbReference type="SMART" id="SM00534">
    <property type="entry name" value="MUTSac"/>
    <property type="match status" value="1"/>
</dbReference>
<dbReference type="AlphaFoldDB" id="A0A3D2SG48"/>
<dbReference type="InterPro" id="IPR045076">
    <property type="entry name" value="MutS"/>
</dbReference>
<dbReference type="SUPFAM" id="SSF52540">
    <property type="entry name" value="P-loop containing nucleoside triphosphate hydrolases"/>
    <property type="match status" value="1"/>
</dbReference>
<protein>
    <recommendedName>
        <fullName evidence="9">DNA mismatch repair proteins mutS family domain-containing protein</fullName>
    </recommendedName>
</protein>
<gene>
    <name evidence="7" type="ORF">DHW31_07305</name>
</gene>
<dbReference type="PANTHER" id="PTHR11361:SF99">
    <property type="entry name" value="DNA MISMATCH REPAIR PROTEIN"/>
    <property type="match status" value="1"/>
</dbReference>
<feature type="transmembrane region" description="Helical" evidence="4">
    <location>
        <begin position="217"/>
        <end position="234"/>
    </location>
</feature>
<evidence type="ECO:0000259" key="5">
    <source>
        <dbReference type="SMART" id="SM00533"/>
    </source>
</evidence>